<comment type="caution">
    <text evidence="13">The sequence shown here is derived from an EMBL/GenBank/DDBJ whole genome shotgun (WGS) entry which is preliminary data.</text>
</comment>
<keyword evidence="4" id="KW-0732">Signal</keyword>
<feature type="domain" description="GPCR family 3 nine cysteines" evidence="12">
    <location>
        <begin position="498"/>
        <end position="534"/>
    </location>
</feature>
<dbReference type="FunFam" id="3.40.50.2300:FF:000752">
    <property type="entry name" value="Uncharacterized protein"/>
    <property type="match status" value="1"/>
</dbReference>
<keyword evidence="3" id="KW-0812">Transmembrane</keyword>
<evidence type="ECO:0000256" key="5">
    <source>
        <dbReference type="ARBA" id="ARBA00022989"/>
    </source>
</evidence>
<evidence type="ECO:0008006" key="15">
    <source>
        <dbReference type="Google" id="ProtNLM"/>
    </source>
</evidence>
<feature type="domain" description="Receptor ligand binding region" evidence="11">
    <location>
        <begin position="645"/>
        <end position="1049"/>
    </location>
</feature>
<dbReference type="PRINTS" id="PR00248">
    <property type="entry name" value="GPCRMGR"/>
</dbReference>
<proteinExistence type="predicted"/>
<dbReference type="Gene3D" id="2.10.50.30">
    <property type="entry name" value="GPCR, family 3, nine cysteines domain"/>
    <property type="match status" value="2"/>
</dbReference>
<dbReference type="Gene3D" id="3.40.50.2300">
    <property type="match status" value="4"/>
</dbReference>
<name>A0A7J6C6U8_9TELE</name>
<dbReference type="GO" id="GO:0004930">
    <property type="term" value="F:G protein-coupled receptor activity"/>
    <property type="evidence" value="ECO:0007669"/>
    <property type="project" value="UniProtKB-KW"/>
</dbReference>
<keyword evidence="2" id="KW-1003">Cell membrane</keyword>
<evidence type="ECO:0000256" key="4">
    <source>
        <dbReference type="ARBA" id="ARBA00022729"/>
    </source>
</evidence>
<keyword evidence="8" id="KW-0675">Receptor</keyword>
<keyword evidence="7" id="KW-0472">Membrane</keyword>
<dbReference type="PANTHER" id="PTHR24061">
    <property type="entry name" value="CALCIUM-SENSING RECEPTOR-RELATED"/>
    <property type="match status" value="1"/>
</dbReference>
<evidence type="ECO:0000256" key="7">
    <source>
        <dbReference type="ARBA" id="ARBA00023136"/>
    </source>
</evidence>
<evidence type="ECO:0000256" key="2">
    <source>
        <dbReference type="ARBA" id="ARBA00022475"/>
    </source>
</evidence>
<dbReference type="InterPro" id="IPR000337">
    <property type="entry name" value="GPCR_3"/>
</dbReference>
<protein>
    <recommendedName>
        <fullName evidence="15">Extracellular calcium-sensing receptor</fullName>
    </recommendedName>
</protein>
<keyword evidence="9" id="KW-0325">Glycoprotein</keyword>
<evidence type="ECO:0000256" key="8">
    <source>
        <dbReference type="ARBA" id="ARBA00023170"/>
    </source>
</evidence>
<feature type="domain" description="Receptor ligand binding region" evidence="11">
    <location>
        <begin position="63"/>
        <end position="460"/>
    </location>
</feature>
<dbReference type="PRINTS" id="PR00592">
    <property type="entry name" value="CASENSINGR"/>
</dbReference>
<evidence type="ECO:0000259" key="11">
    <source>
        <dbReference type="Pfam" id="PF01094"/>
    </source>
</evidence>
<dbReference type="Proteomes" id="UP000579812">
    <property type="component" value="Unassembled WGS sequence"/>
</dbReference>
<evidence type="ECO:0000256" key="10">
    <source>
        <dbReference type="ARBA" id="ARBA00023224"/>
    </source>
</evidence>
<dbReference type="Pfam" id="PF07562">
    <property type="entry name" value="NCD3G"/>
    <property type="match status" value="2"/>
</dbReference>
<feature type="domain" description="GPCR family 3 nine cysteines" evidence="12">
    <location>
        <begin position="1090"/>
        <end position="1133"/>
    </location>
</feature>
<evidence type="ECO:0000256" key="9">
    <source>
        <dbReference type="ARBA" id="ARBA00023180"/>
    </source>
</evidence>
<accession>A0A7J6C6U8</accession>
<dbReference type="Pfam" id="PF01094">
    <property type="entry name" value="ANF_receptor"/>
    <property type="match status" value="2"/>
</dbReference>
<evidence type="ECO:0000256" key="6">
    <source>
        <dbReference type="ARBA" id="ARBA00023040"/>
    </source>
</evidence>
<dbReference type="InterPro" id="IPR028082">
    <property type="entry name" value="Peripla_BP_I"/>
</dbReference>
<dbReference type="CDD" id="cd06364">
    <property type="entry name" value="PBP1_CaSR"/>
    <property type="match status" value="2"/>
</dbReference>
<evidence type="ECO:0000256" key="1">
    <source>
        <dbReference type="ARBA" id="ARBA00004651"/>
    </source>
</evidence>
<dbReference type="EMBL" id="JAAMOB010000018">
    <property type="protein sequence ID" value="KAF4101552.1"/>
    <property type="molecule type" value="Genomic_DNA"/>
</dbReference>
<gene>
    <name evidence="13" type="ORF">G5714_017984</name>
</gene>
<keyword evidence="6" id="KW-0297">G-protein coupled receptor</keyword>
<dbReference type="SUPFAM" id="SSF53822">
    <property type="entry name" value="Periplasmic binding protein-like I"/>
    <property type="match status" value="2"/>
</dbReference>
<dbReference type="FunFam" id="3.40.50.2300:FF:000016">
    <property type="entry name" value="Taste 1 receptor member 2"/>
    <property type="match status" value="2"/>
</dbReference>
<dbReference type="InterPro" id="IPR038550">
    <property type="entry name" value="GPCR_3_9-Cys_sf"/>
</dbReference>
<evidence type="ECO:0000259" key="12">
    <source>
        <dbReference type="Pfam" id="PF07562"/>
    </source>
</evidence>
<keyword evidence="5" id="KW-1133">Transmembrane helix</keyword>
<dbReference type="PANTHER" id="PTHR24061:SF528">
    <property type="entry name" value="C-FAMILY ODORANT RECEPTOR OLFCD2-RELATED"/>
    <property type="match status" value="1"/>
</dbReference>
<dbReference type="AlphaFoldDB" id="A0A7J6C6U8"/>
<keyword evidence="14" id="KW-1185">Reference proteome</keyword>
<dbReference type="InterPro" id="IPR011500">
    <property type="entry name" value="GPCR_3_9-Cys_dom"/>
</dbReference>
<dbReference type="InterPro" id="IPR000068">
    <property type="entry name" value="GPCR_3_Ca_sens_rcpt-rel"/>
</dbReference>
<dbReference type="FunFam" id="2.10.50.30:FF:000007">
    <property type="entry name" value="Vomeronasal 2, receptor 82"/>
    <property type="match status" value="1"/>
</dbReference>
<evidence type="ECO:0000313" key="14">
    <source>
        <dbReference type="Proteomes" id="UP000579812"/>
    </source>
</evidence>
<sequence>MSLLQNCRLIRSTSDLPVLMKEGDIMIGALFSLHDTVLESPSSFTAEPHPTQCSGFNFRTFRWMQTMIFAIEEINRDRQLLANLTMGYKIYDSCSTHFHALRTALALMNGNKEGTGISECRGRVPVVIGDGGSTLSLVVARFLGVFHVPQVSYFSSCACLSNKLEFPAFLRTMPSDFFQVDALAQLVRHFGWRWVGTFAGDDAYGRGGAQIFNDDVTKLGACIAFYEIIPKNHDQTEMSRIVQRIRESGTRVVLVFALEQDARALFWEALRQNLTSIQWLASEAWITAAVLSTPEFHSILQGSMGYAIRRADIPGLEPFLLRLHPSKYPEDPFVLQFWEEMFKCSLGTSNKGSFYRPPCNGSEILAKTGNIYSDVSQLRISYNVYKAVYAIAHALDSMLRCEPGKGPFTGGLCPNTSSIQPWELLNYLKHVHFTNDFGEETKFDGNGDPVAMYDLINWQLSGNGEVRYATVGRFDETMQPKLVIEEKNIIWNGNQKQVPMSVCSTSCPPGTRKATRPNFPLCCFDCIVCAAGERAPSVHYLYKVLHPDPQFPAGLAEHCAEIEMKMPVLRAVHLVFSFLYPIQSNSETDCKLWKDLDSTVVYKEGHVVLAGMFPIHSKGIDQEINFRSQPDQRKCRGFNMRVFRWSQAMIFFIEEINRNPTLLPNITLGYQLYDTCGLTALSLRTALSVVSQPMKRSDSGQCFSPSIPIIIGDSGSTLSMAISRLLNLFRIPLVSYFASCACLSDKHQFPYFFRTIPSDVNQASALARLVKHFGWTWVGTVGADDAYGRTGIDLFTTAVTRLGVCVAYRVIIPKLPTQQQLQDIVRTIRDSTAHVLVVFAIEEDIKPVVDEIIRQNVTGKQWVASEAWVTSTLISTRENYPSLSGTIGFAIRRAEIPGFKHFLESIQPLAEPYNAFAREFWETQFQCSVNTSLPTPSTTDPVHYSHSCTGMERVQDTHSIYNDVSELRVTYNMHKAIYTVAHALHNLLQCQRENGSALTQQCPDIHNLQPWQVVEVLKKVNYTNTFGDVIHFDKNGDPVGSYDIVNWQREADESPVQYVTVGRFDSSLLTAQQLVLNQDKIIWHGGANKVPVSVCSASCPQGYRKVTREGQPVCCYDCVLCAEGSISNTTADQHNVTEMSCMILPLACSSMHRRQRTESISTSLMCWKMTVNSLRALKLSPVPLMAGPVWWLFHTALGVQQLLEPLEDW</sequence>
<organism evidence="13 14">
    <name type="scientific">Onychostoma macrolepis</name>
    <dbReference type="NCBI Taxonomy" id="369639"/>
    <lineage>
        <taxon>Eukaryota</taxon>
        <taxon>Metazoa</taxon>
        <taxon>Chordata</taxon>
        <taxon>Craniata</taxon>
        <taxon>Vertebrata</taxon>
        <taxon>Euteleostomi</taxon>
        <taxon>Actinopterygii</taxon>
        <taxon>Neopterygii</taxon>
        <taxon>Teleostei</taxon>
        <taxon>Ostariophysi</taxon>
        <taxon>Cypriniformes</taxon>
        <taxon>Cyprinidae</taxon>
        <taxon>Acrossocheilinae</taxon>
        <taxon>Onychostoma</taxon>
    </lineage>
</organism>
<keyword evidence="10" id="KW-0807">Transducer</keyword>
<evidence type="ECO:0000256" key="3">
    <source>
        <dbReference type="ARBA" id="ARBA00022692"/>
    </source>
</evidence>
<dbReference type="InterPro" id="IPR001828">
    <property type="entry name" value="ANF_lig-bd_rcpt"/>
</dbReference>
<evidence type="ECO:0000313" key="13">
    <source>
        <dbReference type="EMBL" id="KAF4101552.1"/>
    </source>
</evidence>
<reference evidence="13 14" key="1">
    <citation type="submission" date="2020-04" db="EMBL/GenBank/DDBJ databases">
        <title>Chromosome-level genome assembly of a cyprinid fish Onychostoma macrolepis by integration of Nanopore Sequencing, Bionano and Hi-C technology.</title>
        <authorList>
            <person name="Wang D."/>
        </authorList>
    </citation>
    <scope>NUCLEOTIDE SEQUENCE [LARGE SCALE GENOMIC DNA]</scope>
    <source>
        <strain evidence="13">SWU-2019</strain>
        <tissue evidence="13">Muscle</tissue>
    </source>
</reference>
<comment type="subcellular location">
    <subcellularLocation>
        <location evidence="1">Cell membrane</location>
        <topology evidence="1">Multi-pass membrane protein</topology>
    </subcellularLocation>
</comment>
<dbReference type="GO" id="GO:0005886">
    <property type="term" value="C:plasma membrane"/>
    <property type="evidence" value="ECO:0007669"/>
    <property type="project" value="UniProtKB-SubCell"/>
</dbReference>